<dbReference type="SUPFAM" id="SSF55811">
    <property type="entry name" value="Nudix"/>
    <property type="match status" value="1"/>
</dbReference>
<dbReference type="InterPro" id="IPR000086">
    <property type="entry name" value="NUDIX_hydrolase_dom"/>
</dbReference>
<evidence type="ECO:0000313" key="5">
    <source>
        <dbReference type="Proteomes" id="UP000002431"/>
    </source>
</evidence>
<dbReference type="HOGENOM" id="CLU_062658_5_1_0"/>
<organism evidence="4 5">
    <name type="scientific">Deinococcus geothermalis (strain DSM 11300 / CIP 105573 / AG-3a)</name>
    <dbReference type="NCBI Taxonomy" id="319795"/>
    <lineage>
        <taxon>Bacteria</taxon>
        <taxon>Thermotogati</taxon>
        <taxon>Deinococcota</taxon>
        <taxon>Deinococci</taxon>
        <taxon>Deinococcales</taxon>
        <taxon>Deinococcaceae</taxon>
        <taxon>Deinococcus</taxon>
    </lineage>
</organism>
<feature type="domain" description="Nudix hydrolase" evidence="3">
    <location>
        <begin position="66"/>
        <end position="194"/>
    </location>
</feature>
<dbReference type="KEGG" id="dge:Dgeo_0075"/>
<dbReference type="STRING" id="319795.Dgeo_0075"/>
<dbReference type="RefSeq" id="WP_011529225.1">
    <property type="nucleotide sequence ID" value="NC_008025.1"/>
</dbReference>
<dbReference type="Gene3D" id="3.90.79.10">
    <property type="entry name" value="Nucleoside Triphosphate Pyrophosphohydrolase"/>
    <property type="match status" value="1"/>
</dbReference>
<keyword evidence="5" id="KW-1185">Reference proteome</keyword>
<dbReference type="Proteomes" id="UP000002431">
    <property type="component" value="Chromosome"/>
</dbReference>
<evidence type="ECO:0000256" key="2">
    <source>
        <dbReference type="ARBA" id="ARBA00022801"/>
    </source>
</evidence>
<dbReference type="GO" id="GO:0005829">
    <property type="term" value="C:cytosol"/>
    <property type="evidence" value="ECO:0007669"/>
    <property type="project" value="TreeGrafter"/>
</dbReference>
<dbReference type="AlphaFoldDB" id="Q1J2A6"/>
<sequence length="208" mass="22892">MAEERTEGTGAVSHRAHPNWAGLIPDAVQPWETLSSRVLVEGFRVVLEDRARTATGAEVVYQYRPRGPRAVFMLPVTPAGEAVLIRQYRYPLRATIWEVVAGGVERGEDLLAAAARELAEEVGGVATEWIPLPGFYPQPSISGVVFYPLLALNVTLGETAQEESEVIERVTLPLAEAYRMLEAGEIQDGPSSLTLWHARRHLVERGLL</sequence>
<evidence type="ECO:0000313" key="4">
    <source>
        <dbReference type="EMBL" id="ABF44378.1"/>
    </source>
</evidence>
<dbReference type="InterPro" id="IPR020084">
    <property type="entry name" value="NUDIX_hydrolase_CS"/>
</dbReference>
<protein>
    <submittedName>
        <fullName evidence="4">NUDIX hydrolase</fullName>
    </submittedName>
</protein>
<proteinExistence type="predicted"/>
<dbReference type="Pfam" id="PF00293">
    <property type="entry name" value="NUDIX"/>
    <property type="match status" value="1"/>
</dbReference>
<name>Q1J2A6_DEIGD</name>
<evidence type="ECO:0000259" key="3">
    <source>
        <dbReference type="PROSITE" id="PS51462"/>
    </source>
</evidence>
<dbReference type="EMBL" id="CP000359">
    <property type="protein sequence ID" value="ABF44378.1"/>
    <property type="molecule type" value="Genomic_DNA"/>
</dbReference>
<dbReference type="PANTHER" id="PTHR11839:SF18">
    <property type="entry name" value="NUDIX HYDROLASE DOMAIN-CONTAINING PROTEIN"/>
    <property type="match status" value="1"/>
</dbReference>
<dbReference type="GO" id="GO:0016787">
    <property type="term" value="F:hydrolase activity"/>
    <property type="evidence" value="ECO:0007669"/>
    <property type="project" value="UniProtKB-KW"/>
</dbReference>
<dbReference type="InterPro" id="IPR015797">
    <property type="entry name" value="NUDIX_hydrolase-like_dom_sf"/>
</dbReference>
<accession>Q1J2A6</accession>
<dbReference type="PROSITE" id="PS51462">
    <property type="entry name" value="NUDIX"/>
    <property type="match status" value="1"/>
</dbReference>
<dbReference type="GO" id="GO:0006753">
    <property type="term" value="P:nucleoside phosphate metabolic process"/>
    <property type="evidence" value="ECO:0007669"/>
    <property type="project" value="TreeGrafter"/>
</dbReference>
<dbReference type="PANTHER" id="PTHR11839">
    <property type="entry name" value="UDP/ADP-SUGAR PYROPHOSPHATASE"/>
    <property type="match status" value="1"/>
</dbReference>
<dbReference type="eggNOG" id="COG0494">
    <property type="taxonomic scope" value="Bacteria"/>
</dbReference>
<gene>
    <name evidence="4" type="ordered locus">Dgeo_0075</name>
</gene>
<comment type="cofactor">
    <cofactor evidence="1">
        <name>Mg(2+)</name>
        <dbReference type="ChEBI" id="CHEBI:18420"/>
    </cofactor>
</comment>
<reference evidence="4" key="1">
    <citation type="submission" date="2006-04" db="EMBL/GenBank/DDBJ databases">
        <title>Complete sequence of chromosome of Deinococcus geothermalis DSM 11300.</title>
        <authorList>
            <consortium name="US DOE Joint Genome Institute"/>
            <person name="Copeland A."/>
            <person name="Lucas S."/>
            <person name="Lapidus A."/>
            <person name="Barry K."/>
            <person name="Detter J.C."/>
            <person name="Glavina del Rio T."/>
            <person name="Hammon N."/>
            <person name="Israni S."/>
            <person name="Dalin E."/>
            <person name="Tice H."/>
            <person name="Pitluck S."/>
            <person name="Brettin T."/>
            <person name="Bruce D."/>
            <person name="Han C."/>
            <person name="Tapia R."/>
            <person name="Saunders E."/>
            <person name="Gilna P."/>
            <person name="Schmutz J."/>
            <person name="Larimer F."/>
            <person name="Land M."/>
            <person name="Hauser L."/>
            <person name="Kyrpides N."/>
            <person name="Kim E."/>
            <person name="Daly M.J."/>
            <person name="Fredrickson J.K."/>
            <person name="Makarova K.S."/>
            <person name="Gaidamakova E.K."/>
            <person name="Zhai M."/>
            <person name="Richardson P."/>
        </authorList>
    </citation>
    <scope>NUCLEOTIDE SEQUENCE</scope>
    <source>
        <strain evidence="4">DSM 11300</strain>
    </source>
</reference>
<dbReference type="GO" id="GO:0019693">
    <property type="term" value="P:ribose phosphate metabolic process"/>
    <property type="evidence" value="ECO:0007669"/>
    <property type="project" value="TreeGrafter"/>
</dbReference>
<dbReference type="PROSITE" id="PS00893">
    <property type="entry name" value="NUDIX_BOX"/>
    <property type="match status" value="1"/>
</dbReference>
<evidence type="ECO:0000256" key="1">
    <source>
        <dbReference type="ARBA" id="ARBA00001946"/>
    </source>
</evidence>
<keyword evidence="2 4" id="KW-0378">Hydrolase</keyword>